<evidence type="ECO:0000313" key="3">
    <source>
        <dbReference type="Proteomes" id="UP001153269"/>
    </source>
</evidence>
<evidence type="ECO:0000313" key="2">
    <source>
        <dbReference type="EMBL" id="CAB1449459.1"/>
    </source>
</evidence>
<gene>
    <name evidence="2" type="ORF">PLEPLA_LOCUS37142</name>
</gene>
<feature type="region of interest" description="Disordered" evidence="1">
    <location>
        <begin position="90"/>
        <end position="176"/>
    </location>
</feature>
<sequence>MSREGNQAGEGTRLRGRTEGGRREDGGRTELRQARASHLTKTCECGSGSTSSPACYPIVRLPADSQPNAFSGDNTERRISSLSRQLPSIIHRAGGEPLTPLSLQKQTKRERKEDGGMEGEIQPRRGGGGIMGATLFHTGLSPAVTPSTPLNGACHSTGPPHQSPGLEIPSGQRRNI</sequence>
<keyword evidence="3" id="KW-1185">Reference proteome</keyword>
<comment type="caution">
    <text evidence="2">The sequence shown here is derived from an EMBL/GenBank/DDBJ whole genome shotgun (WGS) entry which is preliminary data.</text>
</comment>
<organism evidence="2 3">
    <name type="scientific">Pleuronectes platessa</name>
    <name type="common">European plaice</name>
    <dbReference type="NCBI Taxonomy" id="8262"/>
    <lineage>
        <taxon>Eukaryota</taxon>
        <taxon>Metazoa</taxon>
        <taxon>Chordata</taxon>
        <taxon>Craniata</taxon>
        <taxon>Vertebrata</taxon>
        <taxon>Euteleostomi</taxon>
        <taxon>Actinopterygii</taxon>
        <taxon>Neopterygii</taxon>
        <taxon>Teleostei</taxon>
        <taxon>Neoteleostei</taxon>
        <taxon>Acanthomorphata</taxon>
        <taxon>Carangaria</taxon>
        <taxon>Pleuronectiformes</taxon>
        <taxon>Pleuronectoidei</taxon>
        <taxon>Pleuronectidae</taxon>
        <taxon>Pleuronectes</taxon>
    </lineage>
</organism>
<evidence type="ECO:0000256" key="1">
    <source>
        <dbReference type="SAM" id="MobiDB-lite"/>
    </source>
</evidence>
<dbReference type="Proteomes" id="UP001153269">
    <property type="component" value="Unassembled WGS sequence"/>
</dbReference>
<reference evidence="2" key="1">
    <citation type="submission" date="2020-03" db="EMBL/GenBank/DDBJ databases">
        <authorList>
            <person name="Weist P."/>
        </authorList>
    </citation>
    <scope>NUCLEOTIDE SEQUENCE</scope>
</reference>
<feature type="compositionally biased region" description="Basic and acidic residues" evidence="1">
    <location>
        <begin position="12"/>
        <end position="32"/>
    </location>
</feature>
<proteinExistence type="predicted"/>
<protein>
    <submittedName>
        <fullName evidence="2">Uncharacterized protein</fullName>
    </submittedName>
</protein>
<name>A0A9N7Z5D2_PLEPL</name>
<dbReference type="AlphaFoldDB" id="A0A9N7Z5D2"/>
<dbReference type="EMBL" id="CADEAL010004016">
    <property type="protein sequence ID" value="CAB1449459.1"/>
    <property type="molecule type" value="Genomic_DNA"/>
</dbReference>
<feature type="region of interest" description="Disordered" evidence="1">
    <location>
        <begin position="1"/>
        <end position="32"/>
    </location>
</feature>
<accession>A0A9N7Z5D2</accession>